<dbReference type="Pfam" id="PF00668">
    <property type="entry name" value="Condensation"/>
    <property type="match status" value="1"/>
</dbReference>
<protein>
    <submittedName>
        <fullName evidence="10">Non-ribosomal peptide synthetase/type I polyketide synthase</fullName>
    </submittedName>
</protein>
<dbReference type="Pfam" id="PF13193">
    <property type="entry name" value="AMP-binding_C"/>
    <property type="match status" value="1"/>
</dbReference>
<dbReference type="EMBL" id="JBHSPH010000002">
    <property type="protein sequence ID" value="MFC5861901.1"/>
    <property type="molecule type" value="Genomic_DNA"/>
</dbReference>
<dbReference type="InterPro" id="IPR020806">
    <property type="entry name" value="PKS_PP-bd"/>
</dbReference>
<dbReference type="InterPro" id="IPR009081">
    <property type="entry name" value="PP-bd_ACP"/>
</dbReference>
<dbReference type="PANTHER" id="PTHR43775">
    <property type="entry name" value="FATTY ACID SYNTHASE"/>
    <property type="match status" value="1"/>
</dbReference>
<dbReference type="InterPro" id="IPR010071">
    <property type="entry name" value="AA_adenyl_dom"/>
</dbReference>
<dbReference type="PROSITE" id="PS00606">
    <property type="entry name" value="KS3_1"/>
    <property type="match status" value="1"/>
</dbReference>
<dbReference type="InterPro" id="IPR016036">
    <property type="entry name" value="Malonyl_transacylase_ACP-bd"/>
</dbReference>
<dbReference type="InterPro" id="IPR036736">
    <property type="entry name" value="ACP-like_sf"/>
</dbReference>
<dbReference type="Pfam" id="PF00698">
    <property type="entry name" value="Acyl_transf_1"/>
    <property type="match status" value="1"/>
</dbReference>
<reference evidence="11" key="1">
    <citation type="journal article" date="2019" name="Int. J. Syst. Evol. Microbiol.">
        <title>The Global Catalogue of Microorganisms (GCM) 10K type strain sequencing project: providing services to taxonomists for standard genome sequencing and annotation.</title>
        <authorList>
            <consortium name="The Broad Institute Genomics Platform"/>
            <consortium name="The Broad Institute Genome Sequencing Center for Infectious Disease"/>
            <person name="Wu L."/>
            <person name="Ma J."/>
        </authorList>
    </citation>
    <scope>NUCLEOTIDE SEQUENCE [LARGE SCALE GENOMIC DNA]</scope>
    <source>
        <strain evidence="11">JCM 4087</strain>
    </source>
</reference>
<dbReference type="SUPFAM" id="SSF55048">
    <property type="entry name" value="Probable ACP-binding domain of malonyl-CoA ACP transacylase"/>
    <property type="match status" value="1"/>
</dbReference>
<comment type="similarity">
    <text evidence="6">In the C-terminal section; belongs to the NRP synthetase family.</text>
</comment>
<dbReference type="Gene3D" id="3.30.559.30">
    <property type="entry name" value="Nonribosomal peptide synthetase, condensation domain"/>
    <property type="match status" value="1"/>
</dbReference>
<evidence type="ECO:0000256" key="5">
    <source>
        <dbReference type="ARBA" id="ARBA00022898"/>
    </source>
</evidence>
<dbReference type="SMART" id="SM00827">
    <property type="entry name" value="PKS_AT"/>
    <property type="match status" value="1"/>
</dbReference>
<sequence length="2670" mass="290440">MSDLDQEKNLDGVAIIGMSGRFPGAPDLETFWANVLAGKDTIKRFTREELEARNTAAVEFGSDYVPAHGVLEDAEYFDSSFFGISPRDADYLDPQHRVFLEASWSALEDAGYDPAKFPGQIGVFAGCSLNTYLLANISADRAFLDELTGNYQVGEFQAALGNDKDFLCTRVAYKLNLGGPCLSVQAACATSLVAISQAAQNLLTYQCDMALAGGVSITFPQHRGYTYQEGSMGSRDGMCRPFDADATGTIFGHGVGVVVLKRLEDAVADGDRIDAVIRGFAVNNDGAAKVGYMAPGVDGQSTVIAAAQAMAGVSADDISYVEAHGTATPLGDPIEVAALTRAFRESTKRVGYCAIGSTKANIGHLDAAAGVSGVIKTVLAMRHKTIPPVAHFQTPNPRIDFASTPFYVNRDAMAWEPGHSRVAGVSAFGVGGVNSHLVLEEFAVDEASQLSSRPAELLCVSARSESALQTALSNLGRHLEQHPEIDLGDVAYTLETGRRAFDYRAAVVAENVAEAIQLLKEPANRRIAIGQRGGSSSSASPGAAFLFTGQGSQFPGMGRVLYETEAVYRDEVNSCAAFLKPLLGVDLRTLLFPESGSADSHAEALAETRIAQPALFVTELAMAQLWQSWGIEPKAVAGHSLGEFVAAVVAGVMSREDGLRLVTARGDLMQRMERGSMLSVRLSEEQIVKYLNESLSIAAINSPMLCVVSGSDDAIQALEEKLTGENIGCRRLRTSHAFHSAMMEPMLDEFEAEVRRVALHAPTIPYVSAVAGQWITAEQATDPKYWREHCRKPVRFADVLNLLLDQPDTVLLEVGPGQTLTTLAHQQRGSRKTAIVASMPDREAENLASSTMREALGKLWIAGIEPDWKRFWSGESRRRVSLPTYPFERRKHWIEPPVRTTAVESTHIPSTFPTQTDIRAEREPVMPVNAQPAVAERKIRLQPIVAGLFEELSGVATGPESYDASFLELGFDSLFLTQVTQALQRRFKVKVTFRQIVEEFSSIRALSEHLDAKLPADAFPAETPQTASAPVAASTSVAAASAAIPSAPIAGFTTPPGSALEELMRAQMQAMTQLFEQQLAAVRGVTAVAAPQQAAVVTTPVTAPKVVAPAAAPSAASSGEIKAHGPFKPVQAGSKDGLTDQQREFVQKLTERYTKRTAKSKAYTETYRPHLADPRAVAGFRSLWKEMVYPVVANRSKGSRIWDLDGNEYIDIVNGFGAIMFGHSPDFVTEAVRHQIDLGVEIGPQSALAGEVAAMICESTGLERAAFCNTGSEAVMAAMRVARTVTARDTVVYFTGDYHGTFDEVLLRATPSGAQPIAPGILASGKNNIVILEYGAEASLEYIRKHSDEIAAVMVEPIQSRHPELQPRAFLHELRKITADAGTALIFDEVVTGFRVALGGAQEYYGIRADLATYGKVIGGGYPIGVVAGKREYLDALDGGQWQYGDDSAPEAGMTFFAGTFVRHPLAMAAAKSVLGYLKKEGPELQQTLARKVAAAARGVEDGFREAELDIEVHPCGAWFMFHMPSDARFGSLLHYLMREKGVHVLESYPCFFTTSHSDADFARVVETFREAALELRRGGMLPDPVGTTVSVPESLDAADEMHAEARPGNPDGVPLTESQREIWLAAALSDEANCAFNESMTLRLHGVADEKQIEKALEAAIHRHDALRSTIDPDGEWLRIGSEVKIEIPFVDLSALSAEDRAAVLEKRAAEEASLPFDLVNGPLLRATLFRTASNELVLLMTGHHIVLDGWSANQLLEDMGCIYGAALQHGKPALAPLLPFSSYALREQEDTQAGAYEENERYWVDMFNGRAPVLDLPLDRPRSAVKTYGGSTLNTKIGPELYNELKKASSKLGCTLYVTLLSGFQLLLHKLTGQQEVVVGISAAGQSVFDNSSLVGHCVHFLPMLSELPKPYAAKDHISVTRKRLLDAYDHQEFTYGTLLRKLKIPRDASRLPLIEVQFNLEKLGSNVHFEGLRVEMNANPKAFVNTDLFLNIVESNDGLSLSCDYNADLLDQSTLERWMSSYATLLHEIAVDAGRDVEGLNILDAAERQLVVEEWNRTAVDFGRFEAVHRAFERQAAQTPFRVAVVCNGEEWTYQQLNEYSNRMARHLRRNGIQDGSLVAICVERSHSMLGAVLAVLKAGAAYLPLDPSHPTSRLEMVLADAQVALVLTQEHLAHSLHTSSRVVCVDSEQQLWARESGTDLDGADSPNALAYVIYTSGSTGRPKGVAIEHGALTNLLRSMEQKPGLQSQDVWVSVTTLSFDIAALEIFLPLMVGARVVIATRDQVIDGNQLLKLAEQSQATVLQATPSGWRMMLEAGWQGQPRLKVLCGGEALPHDLAEQLLERSDEVWNMYGPTETTIWSSATKLEKPVGQISVGPPIANTQFYVVDDRLQPVPMGVAGELCIGGDGLARGYWHRPELTEEKFVNSPFDKGRIYRTGDLARWHANGRIELLGRTDFQVKIRGFRIELGEIEAALASHPEVRDAVTLAVEVRPGDKRLAAWVDSASPEPPADLSDQLYALLGAKLPEYMRPAVITILQSLPRTANGKIDRKALPAPSFAANVQQRVYHAPETPEQEKLARIWADVLNLERVSITDSIFELGADSLLIFRISARAGREGLPIQPTQIFQHRTIANLAKVIGEAEATENGPKSKAITAVARDRFRRSKI</sequence>
<dbReference type="InterPro" id="IPR023213">
    <property type="entry name" value="CAT-like_dom_sf"/>
</dbReference>
<dbReference type="InterPro" id="IPR015422">
    <property type="entry name" value="PyrdxlP-dep_Trfase_small"/>
</dbReference>
<proteinExistence type="inferred from homology"/>
<dbReference type="InterPro" id="IPR049704">
    <property type="entry name" value="Aminotrans_3_PPA_site"/>
</dbReference>
<feature type="region of interest" description="Disordered" evidence="7">
    <location>
        <begin position="1118"/>
        <end position="1139"/>
    </location>
</feature>
<organism evidence="10 11">
    <name type="scientific">Acidicapsa dinghuensis</name>
    <dbReference type="NCBI Taxonomy" id="2218256"/>
    <lineage>
        <taxon>Bacteria</taxon>
        <taxon>Pseudomonadati</taxon>
        <taxon>Acidobacteriota</taxon>
        <taxon>Terriglobia</taxon>
        <taxon>Terriglobales</taxon>
        <taxon>Acidobacteriaceae</taxon>
        <taxon>Acidicapsa</taxon>
    </lineage>
</organism>
<dbReference type="InterPro" id="IPR000873">
    <property type="entry name" value="AMP-dep_synth/lig_dom"/>
</dbReference>
<dbReference type="InterPro" id="IPR001242">
    <property type="entry name" value="Condensation_dom"/>
</dbReference>
<dbReference type="Gene3D" id="2.30.38.10">
    <property type="entry name" value="Luciferase, Domain 3"/>
    <property type="match status" value="1"/>
</dbReference>
<dbReference type="RefSeq" id="WP_263337702.1">
    <property type="nucleotide sequence ID" value="NZ_JAGSYH010000004.1"/>
</dbReference>
<accession>A0ABW1EDF3</accession>
<keyword evidence="2" id="KW-0596">Phosphopantetheine</keyword>
<dbReference type="SMART" id="SM00825">
    <property type="entry name" value="PKS_KS"/>
    <property type="match status" value="1"/>
</dbReference>
<evidence type="ECO:0000259" key="9">
    <source>
        <dbReference type="PROSITE" id="PS52004"/>
    </source>
</evidence>
<evidence type="ECO:0000313" key="11">
    <source>
        <dbReference type="Proteomes" id="UP001596091"/>
    </source>
</evidence>
<dbReference type="SUPFAM" id="SSF56801">
    <property type="entry name" value="Acetyl-CoA synthetase-like"/>
    <property type="match status" value="1"/>
</dbReference>
<evidence type="ECO:0000256" key="3">
    <source>
        <dbReference type="ARBA" id="ARBA00022553"/>
    </source>
</evidence>
<dbReference type="InterPro" id="IPR045851">
    <property type="entry name" value="AMP-bd_C_sf"/>
</dbReference>
<dbReference type="Gene3D" id="3.30.70.250">
    <property type="entry name" value="Malonyl-CoA ACP transacylase, ACP-binding"/>
    <property type="match status" value="1"/>
</dbReference>
<dbReference type="InterPro" id="IPR020845">
    <property type="entry name" value="AMP-binding_CS"/>
</dbReference>
<dbReference type="Pfam" id="PF22621">
    <property type="entry name" value="CurL-like_PKS_C"/>
    <property type="match status" value="1"/>
</dbReference>
<dbReference type="Proteomes" id="UP001596091">
    <property type="component" value="Unassembled WGS sequence"/>
</dbReference>
<dbReference type="Pfam" id="PF00202">
    <property type="entry name" value="Aminotran_3"/>
    <property type="match status" value="1"/>
</dbReference>
<dbReference type="InterPro" id="IPR020841">
    <property type="entry name" value="PKS_Beta-ketoAc_synthase_dom"/>
</dbReference>
<dbReference type="CDD" id="cd12116">
    <property type="entry name" value="A_NRPS_Ta1_like"/>
    <property type="match status" value="1"/>
</dbReference>
<comment type="cofactor">
    <cofactor evidence="1">
        <name>pyridoxal 5'-phosphate</name>
        <dbReference type="ChEBI" id="CHEBI:597326"/>
    </cofactor>
</comment>
<evidence type="ECO:0000256" key="2">
    <source>
        <dbReference type="ARBA" id="ARBA00022450"/>
    </source>
</evidence>
<dbReference type="CDD" id="cd00610">
    <property type="entry name" value="OAT_like"/>
    <property type="match status" value="1"/>
</dbReference>
<dbReference type="NCBIfam" id="TIGR01733">
    <property type="entry name" value="AA-adenyl-dom"/>
    <property type="match status" value="1"/>
</dbReference>
<dbReference type="CDD" id="cd00833">
    <property type="entry name" value="PKS"/>
    <property type="match status" value="1"/>
</dbReference>
<dbReference type="PROSITE" id="PS00600">
    <property type="entry name" value="AA_TRANSFER_CLASS_3"/>
    <property type="match status" value="1"/>
</dbReference>
<dbReference type="Gene3D" id="3.40.366.10">
    <property type="entry name" value="Malonyl-Coenzyme A Acyl Carrier Protein, domain 2"/>
    <property type="match status" value="1"/>
</dbReference>
<dbReference type="InterPro" id="IPR014031">
    <property type="entry name" value="Ketoacyl_synth_C"/>
</dbReference>
<evidence type="ECO:0000256" key="7">
    <source>
        <dbReference type="SAM" id="MobiDB-lite"/>
    </source>
</evidence>
<dbReference type="Gene3D" id="3.40.47.10">
    <property type="match status" value="1"/>
</dbReference>
<dbReference type="SUPFAM" id="SSF47336">
    <property type="entry name" value="ACP-like"/>
    <property type="match status" value="2"/>
</dbReference>
<feature type="domain" description="Carrier" evidence="8">
    <location>
        <begin position="932"/>
        <end position="1014"/>
    </location>
</feature>
<evidence type="ECO:0000313" key="10">
    <source>
        <dbReference type="EMBL" id="MFC5861901.1"/>
    </source>
</evidence>
<dbReference type="Gene3D" id="3.30.559.10">
    <property type="entry name" value="Chloramphenicol acetyltransferase-like domain"/>
    <property type="match status" value="1"/>
</dbReference>
<dbReference type="Gene3D" id="1.10.1200.10">
    <property type="entry name" value="ACP-like"/>
    <property type="match status" value="2"/>
</dbReference>
<evidence type="ECO:0000256" key="6">
    <source>
        <dbReference type="ARBA" id="ARBA00029443"/>
    </source>
</evidence>
<keyword evidence="3" id="KW-0597">Phosphoprotein</keyword>
<dbReference type="InterPro" id="IPR018201">
    <property type="entry name" value="Ketoacyl_synth_AS"/>
</dbReference>
<dbReference type="SUPFAM" id="SSF53901">
    <property type="entry name" value="Thiolase-like"/>
    <property type="match status" value="1"/>
</dbReference>
<dbReference type="PROSITE" id="PS52004">
    <property type="entry name" value="KS3_2"/>
    <property type="match status" value="1"/>
</dbReference>
<dbReference type="SUPFAM" id="SSF52777">
    <property type="entry name" value="CoA-dependent acyltransferases"/>
    <property type="match status" value="2"/>
</dbReference>
<gene>
    <name evidence="10" type="ORF">ACFPT7_06320</name>
</gene>
<evidence type="ECO:0000259" key="8">
    <source>
        <dbReference type="PROSITE" id="PS50075"/>
    </source>
</evidence>
<dbReference type="PROSITE" id="PS50075">
    <property type="entry name" value="CARRIER"/>
    <property type="match status" value="2"/>
</dbReference>
<evidence type="ECO:0000256" key="4">
    <source>
        <dbReference type="ARBA" id="ARBA00022679"/>
    </source>
</evidence>
<dbReference type="InterPro" id="IPR016039">
    <property type="entry name" value="Thiolase-like"/>
</dbReference>
<feature type="domain" description="Ketosynthase family 3 (KS3)" evidence="9">
    <location>
        <begin position="10"/>
        <end position="441"/>
    </location>
</feature>
<name>A0ABW1EDF3_9BACT</name>
<dbReference type="Gene3D" id="3.40.50.980">
    <property type="match status" value="2"/>
</dbReference>
<keyword evidence="5" id="KW-0663">Pyridoxal phosphate</keyword>
<feature type="domain" description="Carrier" evidence="8">
    <location>
        <begin position="2572"/>
        <end position="2646"/>
    </location>
</feature>
<dbReference type="Gene3D" id="3.30.300.30">
    <property type="match status" value="1"/>
</dbReference>
<dbReference type="Pfam" id="PF00501">
    <property type="entry name" value="AMP-binding"/>
    <property type="match status" value="1"/>
</dbReference>
<dbReference type="Pfam" id="PF00109">
    <property type="entry name" value="ketoacyl-synt"/>
    <property type="match status" value="1"/>
</dbReference>
<dbReference type="InterPro" id="IPR001227">
    <property type="entry name" value="Ac_transferase_dom_sf"/>
</dbReference>
<dbReference type="Pfam" id="PF02801">
    <property type="entry name" value="Ketoacyl-synt_C"/>
    <property type="match status" value="1"/>
</dbReference>
<dbReference type="CDD" id="cd19531">
    <property type="entry name" value="LCL_NRPS-like"/>
    <property type="match status" value="1"/>
</dbReference>
<dbReference type="InterPro" id="IPR015424">
    <property type="entry name" value="PyrdxlP-dep_Trfase"/>
</dbReference>
<dbReference type="InterPro" id="IPR050091">
    <property type="entry name" value="PKS_NRPS_Biosynth_Enz"/>
</dbReference>
<keyword evidence="11" id="KW-1185">Reference proteome</keyword>
<dbReference type="SUPFAM" id="SSF53383">
    <property type="entry name" value="PLP-dependent transferases"/>
    <property type="match status" value="1"/>
</dbReference>
<dbReference type="InterPro" id="IPR014043">
    <property type="entry name" value="Acyl_transferase_dom"/>
</dbReference>
<dbReference type="SMART" id="SM00823">
    <property type="entry name" value="PKS_PP"/>
    <property type="match status" value="2"/>
</dbReference>
<dbReference type="Gene3D" id="3.90.1150.10">
    <property type="entry name" value="Aspartate Aminotransferase, domain 1"/>
    <property type="match status" value="1"/>
</dbReference>
<dbReference type="Pfam" id="PF00550">
    <property type="entry name" value="PP-binding"/>
    <property type="match status" value="2"/>
</dbReference>
<dbReference type="InterPro" id="IPR015421">
    <property type="entry name" value="PyrdxlP-dep_Trfase_major"/>
</dbReference>
<keyword evidence="4" id="KW-0808">Transferase</keyword>
<dbReference type="InterPro" id="IPR005814">
    <property type="entry name" value="Aminotrans_3"/>
</dbReference>
<dbReference type="SUPFAM" id="SSF52151">
    <property type="entry name" value="FabD/lysophospholipase-like"/>
    <property type="match status" value="1"/>
</dbReference>
<dbReference type="InterPro" id="IPR014030">
    <property type="entry name" value="Ketoacyl_synth_N"/>
</dbReference>
<dbReference type="PANTHER" id="PTHR43775:SF51">
    <property type="entry name" value="INACTIVE PHENOLPHTHIOCEROL SYNTHESIS POLYKETIDE SYNTHASE TYPE I PKS1-RELATED"/>
    <property type="match status" value="1"/>
</dbReference>
<dbReference type="InterPro" id="IPR016035">
    <property type="entry name" value="Acyl_Trfase/lysoPLipase"/>
</dbReference>
<dbReference type="Gene3D" id="3.30.70.3290">
    <property type="match status" value="1"/>
</dbReference>
<evidence type="ECO:0000256" key="1">
    <source>
        <dbReference type="ARBA" id="ARBA00001933"/>
    </source>
</evidence>
<comment type="caution">
    <text evidence="10">The sequence shown here is derived from an EMBL/GenBank/DDBJ whole genome shotgun (WGS) entry which is preliminary data.</text>
</comment>
<dbReference type="PROSITE" id="PS00455">
    <property type="entry name" value="AMP_BINDING"/>
    <property type="match status" value="1"/>
</dbReference>
<dbReference type="InterPro" id="IPR025110">
    <property type="entry name" value="AMP-bd_C"/>
</dbReference>
<dbReference type="Gene3D" id="3.40.640.10">
    <property type="entry name" value="Type I PLP-dependent aspartate aminotransferase-like (Major domain)"/>
    <property type="match status" value="1"/>
</dbReference>